<dbReference type="Gene3D" id="3.30.70.1020">
    <property type="entry name" value="Trehalose-6-phosphate phosphatase related protein, domain 2"/>
    <property type="match status" value="1"/>
</dbReference>
<evidence type="ECO:0000256" key="5">
    <source>
        <dbReference type="ARBA" id="ARBA00024179"/>
    </source>
</evidence>
<dbReference type="KEGG" id="acij:JS278_01864"/>
<keyword evidence="6" id="KW-0460">Magnesium</keyword>
<dbReference type="GO" id="GO:0004805">
    <property type="term" value="F:trehalose-phosphatase activity"/>
    <property type="evidence" value="ECO:0007669"/>
    <property type="project" value="UniProtKB-EC"/>
</dbReference>
<dbReference type="PANTHER" id="PTHR43768">
    <property type="entry name" value="TREHALOSE 6-PHOSPHATE PHOSPHATASE"/>
    <property type="match status" value="1"/>
</dbReference>
<dbReference type="Proteomes" id="UP000251995">
    <property type="component" value="Chromosome"/>
</dbReference>
<evidence type="ECO:0000313" key="9">
    <source>
        <dbReference type="Proteomes" id="UP000251995"/>
    </source>
</evidence>
<dbReference type="InterPro" id="IPR006379">
    <property type="entry name" value="HAD-SF_hydro_IIB"/>
</dbReference>
<dbReference type="InterPro" id="IPR036412">
    <property type="entry name" value="HAD-like_sf"/>
</dbReference>
<comment type="similarity">
    <text evidence="3 6">Belongs to the trehalose phosphatase family.</text>
</comment>
<keyword evidence="6" id="KW-0479">Metal-binding</keyword>
<dbReference type="UniPathway" id="UPA00299"/>
<dbReference type="EC" id="3.1.3.12" evidence="6"/>
<keyword evidence="9" id="KW-1185">Reference proteome</keyword>
<feature type="region of interest" description="Disordered" evidence="7">
    <location>
        <begin position="1"/>
        <end position="31"/>
    </location>
</feature>
<name>A0A344UUS4_9ACTN</name>
<dbReference type="SUPFAM" id="SSF56784">
    <property type="entry name" value="HAD-like"/>
    <property type="match status" value="1"/>
</dbReference>
<dbReference type="InterPro" id="IPR003337">
    <property type="entry name" value="Trehalose_PPase"/>
</dbReference>
<dbReference type="EMBL" id="CP025198">
    <property type="protein sequence ID" value="AXE39022.1"/>
    <property type="molecule type" value="Genomic_DNA"/>
</dbReference>
<dbReference type="Gene3D" id="3.40.50.1000">
    <property type="entry name" value="HAD superfamily/HAD-like"/>
    <property type="match status" value="1"/>
</dbReference>
<comment type="catalytic activity">
    <reaction evidence="1 6">
        <text>alpha,alpha-trehalose 6-phosphate + H2O = alpha,alpha-trehalose + phosphate</text>
        <dbReference type="Rhea" id="RHEA:23420"/>
        <dbReference type="ChEBI" id="CHEBI:15377"/>
        <dbReference type="ChEBI" id="CHEBI:16551"/>
        <dbReference type="ChEBI" id="CHEBI:43474"/>
        <dbReference type="ChEBI" id="CHEBI:58429"/>
        <dbReference type="EC" id="3.1.3.12"/>
    </reaction>
</comment>
<gene>
    <name evidence="8" type="primary">otsB</name>
    <name evidence="8" type="ORF">JS278_01864</name>
</gene>
<evidence type="ECO:0000256" key="3">
    <source>
        <dbReference type="ARBA" id="ARBA00008770"/>
    </source>
</evidence>
<dbReference type="Pfam" id="PF02358">
    <property type="entry name" value="Trehalose_PPase"/>
    <property type="match status" value="1"/>
</dbReference>
<dbReference type="InterPro" id="IPR023214">
    <property type="entry name" value="HAD_sf"/>
</dbReference>
<dbReference type="GO" id="GO:0046872">
    <property type="term" value="F:metal ion binding"/>
    <property type="evidence" value="ECO:0007669"/>
    <property type="project" value="UniProtKB-KW"/>
</dbReference>
<sequence>MPDTRTVTMCDDGEVPATATSPEPPAPPTGGWIATSSAGRAVLDAAAADPDGTLLAMDLDGTLAPIVEDPDDAEVLPQARAALELLNNRVATLAVITGRPVRRARQMLDLDRPGLDRIVILGQYGVESYDAATGRMHIPEAPPVVEQARRRLEHAVVVAASSDPGTVGTMVEVKEGAVALHTRRAADRELAWSVLAPTARRLGRELGLFIEEGREVVELTAWHTTKADALTGLVERTRPSTVLMCGDDLGDLPALDVVAGLIEKGGHGARVVSWSAEQPTVAGRADVLCDAPPGVARFLEELARRIGAEHLGIGE</sequence>
<evidence type="ECO:0000256" key="6">
    <source>
        <dbReference type="RuleBase" id="RU361117"/>
    </source>
</evidence>
<dbReference type="NCBIfam" id="TIGR01484">
    <property type="entry name" value="HAD-SF-IIB"/>
    <property type="match status" value="1"/>
</dbReference>
<comment type="cofactor">
    <cofactor evidence="6">
        <name>Mg(2+)</name>
        <dbReference type="ChEBI" id="CHEBI:18420"/>
    </cofactor>
</comment>
<evidence type="ECO:0000313" key="8">
    <source>
        <dbReference type="EMBL" id="AXE39022.1"/>
    </source>
</evidence>
<dbReference type="AlphaFoldDB" id="A0A344UUS4"/>
<comment type="pathway">
    <text evidence="2 6">Glycan biosynthesis; trehalose biosynthesis.</text>
</comment>
<protein>
    <recommendedName>
        <fullName evidence="6">Trehalose 6-phosphate phosphatase</fullName>
        <ecNumber evidence="6">3.1.3.12</ecNumber>
    </recommendedName>
</protein>
<comment type="function">
    <text evidence="5 6">Removes the phosphate from trehalose 6-phosphate to produce free trehalose.</text>
</comment>
<evidence type="ECO:0000256" key="4">
    <source>
        <dbReference type="ARBA" id="ARBA00022801"/>
    </source>
</evidence>
<evidence type="ECO:0000256" key="7">
    <source>
        <dbReference type="SAM" id="MobiDB-lite"/>
    </source>
</evidence>
<dbReference type="GO" id="GO:0005992">
    <property type="term" value="P:trehalose biosynthetic process"/>
    <property type="evidence" value="ECO:0007669"/>
    <property type="project" value="UniProtKB-UniPathway"/>
</dbReference>
<dbReference type="NCBIfam" id="TIGR00685">
    <property type="entry name" value="T6PP"/>
    <property type="match status" value="1"/>
</dbReference>
<organism evidence="8 9">
    <name type="scientific">Acidipropionibacterium virtanenii</name>
    <dbReference type="NCBI Taxonomy" id="2057246"/>
    <lineage>
        <taxon>Bacteria</taxon>
        <taxon>Bacillati</taxon>
        <taxon>Actinomycetota</taxon>
        <taxon>Actinomycetes</taxon>
        <taxon>Propionibacteriales</taxon>
        <taxon>Propionibacteriaceae</taxon>
        <taxon>Acidipropionibacterium</taxon>
    </lineage>
</organism>
<dbReference type="PANTHER" id="PTHR43768:SF3">
    <property type="entry name" value="TREHALOSE 6-PHOSPHATE PHOSPHATASE"/>
    <property type="match status" value="1"/>
</dbReference>
<keyword evidence="4 6" id="KW-0378">Hydrolase</keyword>
<accession>A0A344UUS4</accession>
<dbReference type="OrthoDB" id="9816160at2"/>
<reference evidence="8 9" key="1">
    <citation type="submission" date="2017-12" db="EMBL/GenBank/DDBJ databases">
        <title>The whole genome sequence of the Acidipropionibacterium virtanenii sp. nov. type strain JS278.</title>
        <authorList>
            <person name="Laine P."/>
            <person name="Deptula P."/>
            <person name="Varmanen P."/>
            <person name="Auvinen P."/>
        </authorList>
    </citation>
    <scope>NUCLEOTIDE SEQUENCE [LARGE SCALE GENOMIC DNA]</scope>
    <source>
        <strain evidence="8 9">JS278</strain>
    </source>
</reference>
<proteinExistence type="inferred from homology"/>
<evidence type="ECO:0000256" key="2">
    <source>
        <dbReference type="ARBA" id="ARBA00005199"/>
    </source>
</evidence>
<dbReference type="InterPro" id="IPR044651">
    <property type="entry name" value="OTSB-like"/>
</dbReference>
<evidence type="ECO:0000256" key="1">
    <source>
        <dbReference type="ARBA" id="ARBA00000500"/>
    </source>
</evidence>